<keyword evidence="5" id="KW-1185">Reference proteome</keyword>
<dbReference type="InterPro" id="IPR000182">
    <property type="entry name" value="GNAT_dom"/>
</dbReference>
<comment type="caution">
    <text evidence="3">The sequence shown here is derived from an EMBL/GenBank/DDBJ whole genome shotgun (WGS) entry which is preliminary data.</text>
</comment>
<protein>
    <submittedName>
        <fullName evidence="3">GNAT family N-acetyltransferase</fullName>
        <ecNumber evidence="2">2.3.1.-</ecNumber>
    </submittedName>
</protein>
<dbReference type="EMBL" id="SMYO01000006">
    <property type="protein sequence ID" value="TDK60811.1"/>
    <property type="molecule type" value="Genomic_DNA"/>
</dbReference>
<keyword evidence="3" id="KW-0808">Transferase</keyword>
<dbReference type="PANTHER" id="PTHR41700">
    <property type="entry name" value="GCN5-RELATED N-ACETYLTRANSFERASE"/>
    <property type="match status" value="1"/>
</dbReference>
<sequence>MSEKNIVIRTLETIDELEELRKLESLIWSEYESIPSSQTITAIKNGGMALGAFLDDELIGFQYSFPGFKNNKIYLCSHTLGIHPEYRKLGIGEKLKLAQKEESLKMGYDLVTWTYDPLETVNGYLNLHKLGARCSTYVENCYGEMQDDLNQGMPSDRFTVEWWVMEDLVERPSEYEIEGRLLLKVYRDSEENLNPNETDLELDTAEGFLFVPVPSNFQTLKKRNPELAIAWRLKTREVFIHYFKNGWTAIDLLRTKSDPDLCYYVLKKL</sequence>
<dbReference type="Gene3D" id="3.40.630.30">
    <property type="match status" value="1"/>
</dbReference>
<accession>A0A4R5VSG6</accession>
<dbReference type="Proteomes" id="UP000295132">
    <property type="component" value="Unassembled WGS sequence"/>
</dbReference>
<dbReference type="InterPro" id="IPR016181">
    <property type="entry name" value="Acyl_CoA_acyltransferase"/>
</dbReference>
<dbReference type="CDD" id="cd04301">
    <property type="entry name" value="NAT_SF"/>
    <property type="match status" value="1"/>
</dbReference>
<evidence type="ECO:0000259" key="1">
    <source>
        <dbReference type="PROSITE" id="PS51186"/>
    </source>
</evidence>
<evidence type="ECO:0000313" key="5">
    <source>
        <dbReference type="Proteomes" id="UP001178888"/>
    </source>
</evidence>
<proteinExistence type="predicted"/>
<dbReference type="SUPFAM" id="SSF55729">
    <property type="entry name" value="Acyl-CoA N-acyltransferases (Nat)"/>
    <property type="match status" value="1"/>
</dbReference>
<dbReference type="EMBL" id="JAVGVR010000001">
    <property type="protein sequence ID" value="MDQ6598645.1"/>
    <property type="molecule type" value="Genomic_DNA"/>
</dbReference>
<dbReference type="PROSITE" id="PS51186">
    <property type="entry name" value="GNAT"/>
    <property type="match status" value="1"/>
</dbReference>
<dbReference type="PANTHER" id="PTHR41700:SF1">
    <property type="entry name" value="N-ACETYLTRANSFERASE DOMAIN-CONTAINING PROTEIN"/>
    <property type="match status" value="1"/>
</dbReference>
<gene>
    <name evidence="3" type="ORF">E2K98_13870</name>
    <name evidence="2" type="ORF">RCG21_20155</name>
</gene>
<dbReference type="GO" id="GO:0016747">
    <property type="term" value="F:acyltransferase activity, transferring groups other than amino-acyl groups"/>
    <property type="evidence" value="ECO:0007669"/>
    <property type="project" value="InterPro"/>
</dbReference>
<name>A0A4R5VSG6_9BACI</name>
<reference evidence="3 4" key="1">
    <citation type="submission" date="2019-03" db="EMBL/GenBank/DDBJ databases">
        <title>Bacillus niacini sp. nov. a Nicotinate-Metabolizing Mesophile Isolated from Soil.</title>
        <authorList>
            <person name="Zhang G."/>
        </authorList>
    </citation>
    <scope>NUCLEOTIDE SEQUENCE [LARGE SCALE GENOMIC DNA]</scope>
    <source>
        <strain evidence="3 4">WN066</strain>
    </source>
</reference>
<feature type="domain" description="N-acetyltransferase" evidence="1">
    <location>
        <begin position="6"/>
        <end position="150"/>
    </location>
</feature>
<dbReference type="AlphaFoldDB" id="A0A4R5VSG6"/>
<dbReference type="InterPro" id="IPR038764">
    <property type="entry name" value="GNAT_N_AcTrfase_prd"/>
</dbReference>
<dbReference type="RefSeq" id="WP_133335026.1">
    <property type="nucleotide sequence ID" value="NZ_JAVGVR010000001.1"/>
</dbReference>
<organism evidence="3 4">
    <name type="scientific">Bacillus salipaludis</name>
    <dbReference type="NCBI Taxonomy" id="2547811"/>
    <lineage>
        <taxon>Bacteria</taxon>
        <taxon>Bacillati</taxon>
        <taxon>Bacillota</taxon>
        <taxon>Bacilli</taxon>
        <taxon>Bacillales</taxon>
        <taxon>Bacillaceae</taxon>
        <taxon>Bacillus</taxon>
    </lineage>
</organism>
<evidence type="ECO:0000313" key="2">
    <source>
        <dbReference type="EMBL" id="MDQ6598645.1"/>
    </source>
</evidence>
<dbReference type="EC" id="2.3.1.-" evidence="2"/>
<dbReference type="Proteomes" id="UP001178888">
    <property type="component" value="Unassembled WGS sequence"/>
</dbReference>
<evidence type="ECO:0000313" key="3">
    <source>
        <dbReference type="EMBL" id="TDK60811.1"/>
    </source>
</evidence>
<reference evidence="2" key="2">
    <citation type="submission" date="2023-08" db="EMBL/GenBank/DDBJ databases">
        <title>Nitrogen cycling bacteria in agricultural field soils.</title>
        <authorList>
            <person name="Jang J."/>
        </authorList>
    </citation>
    <scope>NUCLEOTIDE SEQUENCE</scope>
    <source>
        <strain evidence="2">PS3-36</strain>
    </source>
</reference>
<keyword evidence="2" id="KW-0012">Acyltransferase</keyword>
<dbReference type="Pfam" id="PF00583">
    <property type="entry name" value="Acetyltransf_1"/>
    <property type="match status" value="1"/>
</dbReference>
<evidence type="ECO:0000313" key="4">
    <source>
        <dbReference type="Proteomes" id="UP000295132"/>
    </source>
</evidence>